<sequence>MCCPYQPTLLHSGISLHPSQAHKINFTLPTPSFLHRKMISFQPTTLEISSQVGQTLAGPPCTMTMGELSRQNLLE</sequence>
<keyword evidence="2" id="KW-1185">Reference proteome</keyword>
<evidence type="ECO:0000313" key="2">
    <source>
        <dbReference type="Proteomes" id="UP001412239"/>
    </source>
</evidence>
<protein>
    <submittedName>
        <fullName evidence="1">Uncharacterized protein</fullName>
    </submittedName>
</protein>
<dbReference type="EMBL" id="LN891269">
    <property type="protein sequence ID" value="CUS06992.1"/>
    <property type="molecule type" value="Genomic_DNA"/>
</dbReference>
<reference evidence="1" key="1">
    <citation type="submission" date="2015-10" db="EMBL/GenBank/DDBJ databases">
        <authorList>
            <person name="Regsiter A."/>
            <person name="william w."/>
        </authorList>
    </citation>
    <scope>NUCLEOTIDE SEQUENCE</scope>
    <source>
        <strain evidence="1">Montdore</strain>
    </source>
</reference>
<proteinExistence type="predicted"/>
<organism evidence="1 2">
    <name type="scientific">Tuber aestivum</name>
    <name type="common">summer truffle</name>
    <dbReference type="NCBI Taxonomy" id="59557"/>
    <lineage>
        <taxon>Eukaryota</taxon>
        <taxon>Fungi</taxon>
        <taxon>Dikarya</taxon>
        <taxon>Ascomycota</taxon>
        <taxon>Pezizomycotina</taxon>
        <taxon>Pezizomycetes</taxon>
        <taxon>Pezizales</taxon>
        <taxon>Tuberaceae</taxon>
        <taxon>Tuber</taxon>
    </lineage>
</organism>
<dbReference type="AlphaFoldDB" id="A0A292PI23"/>
<accession>A0A292PI23</accession>
<gene>
    <name evidence="1" type="ORF">GSTUAT00008938001</name>
</gene>
<evidence type="ECO:0000313" key="1">
    <source>
        <dbReference type="EMBL" id="CUS06992.1"/>
    </source>
</evidence>
<name>A0A292PI23_9PEZI</name>
<dbReference type="Proteomes" id="UP001412239">
    <property type="component" value="Unassembled WGS sequence"/>
</dbReference>